<keyword evidence="11" id="KW-1185">Reference proteome</keyword>
<dbReference type="AlphaFoldDB" id="A0A927GU27"/>
<protein>
    <recommendedName>
        <fullName evidence="3">methylated-DNA--[protein]-cysteine S-methyltransferase</fullName>
        <ecNumber evidence="3">2.1.1.63</ecNumber>
    </recommendedName>
</protein>
<organism evidence="10 11">
    <name type="scientific">Paenibacillus sabuli</name>
    <dbReference type="NCBI Taxonomy" id="2772509"/>
    <lineage>
        <taxon>Bacteria</taxon>
        <taxon>Bacillati</taxon>
        <taxon>Bacillota</taxon>
        <taxon>Bacilli</taxon>
        <taxon>Bacillales</taxon>
        <taxon>Paenibacillaceae</taxon>
        <taxon>Paenibacillus</taxon>
    </lineage>
</organism>
<dbReference type="PANTHER" id="PTHR10815">
    <property type="entry name" value="METHYLATED-DNA--PROTEIN-CYSTEINE METHYLTRANSFERASE"/>
    <property type="match status" value="1"/>
</dbReference>
<keyword evidence="6" id="KW-0227">DNA damage</keyword>
<evidence type="ECO:0000313" key="10">
    <source>
        <dbReference type="EMBL" id="MBD2847921.1"/>
    </source>
</evidence>
<gene>
    <name evidence="10" type="ORF">IDH44_22225</name>
</gene>
<keyword evidence="5" id="KW-0808">Transferase</keyword>
<dbReference type="PANTHER" id="PTHR10815:SF12">
    <property type="entry name" value="METHYLATED-DNA--PROTEIN-CYSTEINE METHYLTRANSFERASE, INDUCIBLE"/>
    <property type="match status" value="1"/>
</dbReference>
<dbReference type="CDD" id="cd06445">
    <property type="entry name" value="ATase"/>
    <property type="match status" value="1"/>
</dbReference>
<dbReference type="EMBL" id="JACXIZ010000047">
    <property type="protein sequence ID" value="MBD2847921.1"/>
    <property type="molecule type" value="Genomic_DNA"/>
</dbReference>
<dbReference type="GO" id="GO:0032259">
    <property type="term" value="P:methylation"/>
    <property type="evidence" value="ECO:0007669"/>
    <property type="project" value="UniProtKB-KW"/>
</dbReference>
<dbReference type="EC" id="2.1.1.63" evidence="3"/>
<dbReference type="GO" id="GO:0006281">
    <property type="term" value="P:DNA repair"/>
    <property type="evidence" value="ECO:0007669"/>
    <property type="project" value="UniProtKB-KW"/>
</dbReference>
<evidence type="ECO:0000313" key="11">
    <source>
        <dbReference type="Proteomes" id="UP000621560"/>
    </source>
</evidence>
<dbReference type="SUPFAM" id="SSF53155">
    <property type="entry name" value="Methylated DNA-protein cysteine methyltransferase domain"/>
    <property type="match status" value="1"/>
</dbReference>
<evidence type="ECO:0000256" key="2">
    <source>
        <dbReference type="ARBA" id="ARBA00008711"/>
    </source>
</evidence>
<evidence type="ECO:0000256" key="6">
    <source>
        <dbReference type="ARBA" id="ARBA00022763"/>
    </source>
</evidence>
<evidence type="ECO:0000256" key="1">
    <source>
        <dbReference type="ARBA" id="ARBA00001286"/>
    </source>
</evidence>
<dbReference type="RefSeq" id="WP_190921022.1">
    <property type="nucleotide sequence ID" value="NZ_JACXIZ010000047.1"/>
</dbReference>
<dbReference type="Gene3D" id="1.10.10.10">
    <property type="entry name" value="Winged helix-like DNA-binding domain superfamily/Winged helix DNA-binding domain"/>
    <property type="match status" value="1"/>
</dbReference>
<evidence type="ECO:0000256" key="8">
    <source>
        <dbReference type="ARBA" id="ARBA00049348"/>
    </source>
</evidence>
<proteinExistence type="inferred from homology"/>
<name>A0A927GU27_9BACL</name>
<comment type="catalytic activity">
    <reaction evidence="8">
        <text>a 6-O-methyl-2'-deoxyguanosine in DNA + L-cysteinyl-[protein] = S-methyl-L-cysteinyl-[protein] + a 2'-deoxyguanosine in DNA</text>
        <dbReference type="Rhea" id="RHEA:24000"/>
        <dbReference type="Rhea" id="RHEA-COMP:10131"/>
        <dbReference type="Rhea" id="RHEA-COMP:10132"/>
        <dbReference type="Rhea" id="RHEA-COMP:11367"/>
        <dbReference type="Rhea" id="RHEA-COMP:11368"/>
        <dbReference type="ChEBI" id="CHEBI:29950"/>
        <dbReference type="ChEBI" id="CHEBI:82612"/>
        <dbReference type="ChEBI" id="CHEBI:85445"/>
        <dbReference type="ChEBI" id="CHEBI:85448"/>
        <dbReference type="EC" id="2.1.1.63"/>
    </reaction>
</comment>
<accession>A0A927GU27</accession>
<sequence length="177" mass="19348">MSESLSLYWSRYCWLEHRFVLAVSQGGVCFVDSSADPVTPEAALAGWATRQHPRARLIYDEAATADPAGQLAAYFSGARTDFSVPLHYKGTRFQLEVWQQLTAIDYGRTVSYSGLAEAIGRPGAVRAVSRAVAANPLLVLVPCHRVIGKNGALTGYRGGLPLKTRLLELERQAARRT</sequence>
<feature type="domain" description="Methylated-DNA-[protein]-cysteine S-methyltransferase DNA binding" evidence="9">
    <location>
        <begin position="93"/>
        <end position="171"/>
    </location>
</feature>
<reference evidence="10" key="1">
    <citation type="submission" date="2020-09" db="EMBL/GenBank/DDBJ databases">
        <title>A novel bacterium of genus Paenibacillus, isolated from South China Sea.</title>
        <authorList>
            <person name="Huang H."/>
            <person name="Mo K."/>
            <person name="Hu Y."/>
        </authorList>
    </citation>
    <scope>NUCLEOTIDE SEQUENCE</scope>
    <source>
        <strain evidence="10">IB182496</strain>
    </source>
</reference>
<dbReference type="NCBIfam" id="TIGR00589">
    <property type="entry name" value="ogt"/>
    <property type="match status" value="1"/>
</dbReference>
<dbReference type="InterPro" id="IPR014048">
    <property type="entry name" value="MethylDNA_cys_MeTrfase_DNA-bd"/>
</dbReference>
<comment type="catalytic activity">
    <reaction evidence="1">
        <text>a 4-O-methyl-thymidine in DNA + L-cysteinyl-[protein] = a thymidine in DNA + S-methyl-L-cysteinyl-[protein]</text>
        <dbReference type="Rhea" id="RHEA:53428"/>
        <dbReference type="Rhea" id="RHEA-COMP:10131"/>
        <dbReference type="Rhea" id="RHEA-COMP:10132"/>
        <dbReference type="Rhea" id="RHEA-COMP:13555"/>
        <dbReference type="Rhea" id="RHEA-COMP:13556"/>
        <dbReference type="ChEBI" id="CHEBI:29950"/>
        <dbReference type="ChEBI" id="CHEBI:82612"/>
        <dbReference type="ChEBI" id="CHEBI:137386"/>
        <dbReference type="ChEBI" id="CHEBI:137387"/>
        <dbReference type="EC" id="2.1.1.63"/>
    </reaction>
</comment>
<comment type="similarity">
    <text evidence="2">Belongs to the MGMT family.</text>
</comment>
<dbReference type="Proteomes" id="UP000621560">
    <property type="component" value="Unassembled WGS sequence"/>
</dbReference>
<dbReference type="SUPFAM" id="SSF46767">
    <property type="entry name" value="Methylated DNA-protein cysteine methyltransferase, C-terminal domain"/>
    <property type="match status" value="1"/>
</dbReference>
<evidence type="ECO:0000259" key="9">
    <source>
        <dbReference type="Pfam" id="PF01035"/>
    </source>
</evidence>
<keyword evidence="7" id="KW-0234">DNA repair</keyword>
<dbReference type="InterPro" id="IPR036388">
    <property type="entry name" value="WH-like_DNA-bd_sf"/>
</dbReference>
<dbReference type="PROSITE" id="PS00374">
    <property type="entry name" value="MGMT"/>
    <property type="match status" value="1"/>
</dbReference>
<dbReference type="GO" id="GO:0003908">
    <property type="term" value="F:methylated-DNA-[protein]-cysteine S-methyltransferase activity"/>
    <property type="evidence" value="ECO:0007669"/>
    <property type="project" value="UniProtKB-EC"/>
</dbReference>
<keyword evidence="4" id="KW-0489">Methyltransferase</keyword>
<dbReference type="Gene3D" id="3.30.160.70">
    <property type="entry name" value="Methylated DNA-protein cysteine methyltransferase domain"/>
    <property type="match status" value="1"/>
</dbReference>
<evidence type="ECO:0000256" key="4">
    <source>
        <dbReference type="ARBA" id="ARBA00022603"/>
    </source>
</evidence>
<evidence type="ECO:0000256" key="3">
    <source>
        <dbReference type="ARBA" id="ARBA00011918"/>
    </source>
</evidence>
<evidence type="ECO:0000256" key="5">
    <source>
        <dbReference type="ARBA" id="ARBA00022679"/>
    </source>
</evidence>
<dbReference type="FunFam" id="1.10.10.10:FF:000214">
    <property type="entry name" value="Methylated-DNA--protein-cysteine methyltransferase"/>
    <property type="match status" value="1"/>
</dbReference>
<dbReference type="InterPro" id="IPR036631">
    <property type="entry name" value="MGMT_N_sf"/>
</dbReference>
<comment type="caution">
    <text evidence="10">The sequence shown here is derived from an EMBL/GenBank/DDBJ whole genome shotgun (WGS) entry which is preliminary data.</text>
</comment>
<dbReference type="Pfam" id="PF01035">
    <property type="entry name" value="DNA_binding_1"/>
    <property type="match status" value="1"/>
</dbReference>
<dbReference type="InterPro" id="IPR036217">
    <property type="entry name" value="MethylDNA_cys_MeTrfase_DNAb"/>
</dbReference>
<evidence type="ECO:0000256" key="7">
    <source>
        <dbReference type="ARBA" id="ARBA00023204"/>
    </source>
</evidence>
<dbReference type="InterPro" id="IPR001497">
    <property type="entry name" value="MethylDNA_cys_MeTrfase_AS"/>
</dbReference>